<evidence type="ECO:0000256" key="4">
    <source>
        <dbReference type="ARBA" id="ARBA00035393"/>
    </source>
</evidence>
<dbReference type="EC" id="3.2.2.-" evidence="6"/>
<reference evidence="10" key="4">
    <citation type="journal article" date="2016" name="Gigascience">
        <title>De novo construction of an expanded transcriptome assembly for the western tarnished plant bug, Lygus hesperus.</title>
        <authorList>
            <person name="Tassone E.E."/>
            <person name="Geib S.M."/>
            <person name="Hall B."/>
            <person name="Fabrick J.A."/>
            <person name="Brent C.S."/>
            <person name="Hull J.J."/>
        </authorList>
    </citation>
    <scope>NUCLEOTIDE SEQUENCE</scope>
</reference>
<dbReference type="InterPro" id="IPR019438">
    <property type="entry name" value="Q_salvage"/>
</dbReference>
<dbReference type="EMBL" id="GDHC01008343">
    <property type="protein sequence ID" value="JAQ10286.1"/>
    <property type="molecule type" value="Transcribed_RNA"/>
</dbReference>
<dbReference type="EMBL" id="GBHO01016050">
    <property type="protein sequence ID" value="JAG27554.1"/>
    <property type="molecule type" value="Transcribed_RNA"/>
</dbReference>
<keyword evidence="1 6" id="KW-0378">Hydrolase</keyword>
<accession>A0A0A9YDE2</accession>
<sequence length="342" mass="39197">MSEILSPRESGVFISKNAKHVSIHEEAIPKMVHDLYLALEKGGLRKYSITEHETFPSKHLSQKEALNYVLFLDALNFCFWSPPGKPHWTVKFQDVSYTGYFALCAAVARAYDEGIHIFDPTVYSKFTLSELEEMLKGENGVPAPMVEERLKCLQEVGTVLLAKFGGSFENVVLQAKNSAQALLKLVVENFPCFDDSCDYLGKRVSFHKRAQILVGDVWGLYYGQGISEFRDVDTITMFADYRVPQVLVAYGILQYSDELMGVLRKNEILQSGCEFEIEIRGCSIRAVDLVVQAMREYMRKDDRVYYSECNDISVDNYLWSYRREHVARMDATPFHKVISIYY</sequence>
<evidence type="ECO:0000313" key="11">
    <source>
        <dbReference type="EMBL" id="JAQ10286.1"/>
    </source>
</evidence>
<reference evidence="8" key="1">
    <citation type="journal article" date="2014" name="PLoS ONE">
        <title>Transcriptome-Based Identification of ABC Transporters in the Western Tarnished Plant Bug Lygus hesperus.</title>
        <authorList>
            <person name="Hull J.J."/>
            <person name="Chaney K."/>
            <person name="Geib S.M."/>
            <person name="Fabrick J.A."/>
            <person name="Brent C.S."/>
            <person name="Walsh D."/>
            <person name="Lavine L.C."/>
        </authorList>
    </citation>
    <scope>NUCLEOTIDE SEQUENCE</scope>
</reference>
<gene>
    <name evidence="10" type="primary">CI064_0</name>
    <name evidence="11" type="synonym">CI064_2</name>
    <name evidence="8" type="ORF">CM83_62103</name>
    <name evidence="7" type="ORF">CM83_62104</name>
    <name evidence="10" type="ORF">g.70074</name>
    <name evidence="11" type="ORF">g.70075</name>
</gene>
<comment type="similarity">
    <text evidence="2 6">Belongs to the QNG1 protein family.</text>
</comment>
<evidence type="ECO:0000313" key="10">
    <source>
        <dbReference type="EMBL" id="JAQ09471.1"/>
    </source>
</evidence>
<dbReference type="PANTHER" id="PTHR21314:SF0">
    <property type="entry name" value="QUEUOSINE 5'-PHOSPHATE N-GLYCOSYLASE_HYDROLASE"/>
    <property type="match status" value="1"/>
</dbReference>
<protein>
    <recommendedName>
        <fullName evidence="3 6">Queuosine 5'-phosphate N-glycosylase/hydrolase</fullName>
        <ecNumber evidence="6">3.2.2.-</ecNumber>
    </recommendedName>
    <alternativeName>
        <fullName evidence="4 6">Queuosine-nucleotide N-glycosylase/hydrolase</fullName>
    </alternativeName>
</protein>
<dbReference type="AlphaFoldDB" id="A0A0A9YDE2"/>
<evidence type="ECO:0000256" key="6">
    <source>
        <dbReference type="RuleBase" id="RU365002"/>
    </source>
</evidence>
<comment type="function">
    <text evidence="6">Catalyzes the hydrolysis of queuosine 5'-phosphate, releasing the nucleobase queuine (q). Is required for salvage of queuine from exogenous queuosine (Q) that is imported and then converted to queuosine 5'-phosphate intracellularly.</text>
</comment>
<reference evidence="9" key="3">
    <citation type="submission" date="2014-09" db="EMBL/GenBank/DDBJ databases">
        <authorList>
            <person name="Magalhaes I.L.F."/>
            <person name="Oliveira U."/>
            <person name="Santos F.R."/>
            <person name="Vidigal T.H.D.A."/>
            <person name="Brescovit A.D."/>
            <person name="Santos A.J."/>
        </authorList>
    </citation>
    <scope>NUCLEOTIDE SEQUENCE</scope>
</reference>
<evidence type="ECO:0000313" key="9">
    <source>
        <dbReference type="EMBL" id="JAG59361.1"/>
    </source>
</evidence>
<dbReference type="EMBL" id="GBHO01016049">
    <property type="protein sequence ID" value="JAG27555.1"/>
    <property type="molecule type" value="Transcribed_RNA"/>
</dbReference>
<comment type="catalytic activity">
    <reaction evidence="5 6">
        <text>queuosine 5'-phosphate + H2O = queuine + D-ribose 5-phosphate</text>
        <dbReference type="Rhea" id="RHEA:75387"/>
        <dbReference type="ChEBI" id="CHEBI:15377"/>
        <dbReference type="ChEBI" id="CHEBI:17433"/>
        <dbReference type="ChEBI" id="CHEBI:78346"/>
        <dbReference type="ChEBI" id="CHEBI:194371"/>
    </reaction>
    <physiologicalReaction direction="left-to-right" evidence="5 6">
        <dbReference type="Rhea" id="RHEA:75388"/>
    </physiologicalReaction>
</comment>
<dbReference type="Pfam" id="PF10343">
    <property type="entry name" value="Q_salvage"/>
    <property type="match status" value="1"/>
</dbReference>
<evidence type="ECO:0000313" key="8">
    <source>
        <dbReference type="EMBL" id="JAG27555.1"/>
    </source>
</evidence>
<dbReference type="EMBL" id="GDHC01009158">
    <property type="protein sequence ID" value="JAQ09471.1"/>
    <property type="molecule type" value="Transcribed_RNA"/>
</dbReference>
<reference evidence="8" key="2">
    <citation type="submission" date="2014-07" db="EMBL/GenBank/DDBJ databases">
        <authorList>
            <person name="Hull J."/>
        </authorList>
    </citation>
    <scope>NUCLEOTIDE SEQUENCE</scope>
</reference>
<evidence type="ECO:0000256" key="1">
    <source>
        <dbReference type="ARBA" id="ARBA00022801"/>
    </source>
</evidence>
<dbReference type="GO" id="GO:0016787">
    <property type="term" value="F:hydrolase activity"/>
    <property type="evidence" value="ECO:0007669"/>
    <property type="project" value="UniProtKB-KW"/>
</dbReference>
<evidence type="ECO:0000256" key="2">
    <source>
        <dbReference type="ARBA" id="ARBA00035119"/>
    </source>
</evidence>
<dbReference type="GO" id="GO:0006400">
    <property type="term" value="P:tRNA modification"/>
    <property type="evidence" value="ECO:0007669"/>
    <property type="project" value="TreeGrafter"/>
</dbReference>
<dbReference type="EMBL" id="GBRD01006460">
    <property type="protein sequence ID" value="JAG59361.1"/>
    <property type="molecule type" value="Transcribed_RNA"/>
</dbReference>
<name>A0A0A9YDE2_LYGHE</name>
<evidence type="ECO:0000256" key="3">
    <source>
        <dbReference type="ARBA" id="ARBA00035306"/>
    </source>
</evidence>
<organism evidence="8">
    <name type="scientific">Lygus hesperus</name>
    <name type="common">Western plant bug</name>
    <dbReference type="NCBI Taxonomy" id="30085"/>
    <lineage>
        <taxon>Eukaryota</taxon>
        <taxon>Metazoa</taxon>
        <taxon>Ecdysozoa</taxon>
        <taxon>Arthropoda</taxon>
        <taxon>Hexapoda</taxon>
        <taxon>Insecta</taxon>
        <taxon>Pterygota</taxon>
        <taxon>Neoptera</taxon>
        <taxon>Paraneoptera</taxon>
        <taxon>Hemiptera</taxon>
        <taxon>Heteroptera</taxon>
        <taxon>Panheteroptera</taxon>
        <taxon>Cimicomorpha</taxon>
        <taxon>Miridae</taxon>
        <taxon>Mirini</taxon>
        <taxon>Lygus</taxon>
    </lineage>
</organism>
<evidence type="ECO:0000313" key="7">
    <source>
        <dbReference type="EMBL" id="JAG27554.1"/>
    </source>
</evidence>
<proteinExistence type="inferred from homology"/>
<evidence type="ECO:0000256" key="5">
    <source>
        <dbReference type="ARBA" id="ARBA00048204"/>
    </source>
</evidence>
<dbReference type="PANTHER" id="PTHR21314">
    <property type="entry name" value="QUEUOSINE 5'-PHOSPHATE N-GLYCOSYLASE_HYDROLASE-RELATED"/>
    <property type="match status" value="1"/>
</dbReference>